<evidence type="ECO:0000256" key="1">
    <source>
        <dbReference type="SAM" id="Phobius"/>
    </source>
</evidence>
<feature type="transmembrane region" description="Helical" evidence="1">
    <location>
        <begin position="132"/>
        <end position="153"/>
    </location>
</feature>
<protein>
    <submittedName>
        <fullName evidence="3">GGDEF domain-containing protein</fullName>
    </submittedName>
</protein>
<dbReference type="Pfam" id="PF00990">
    <property type="entry name" value="GGDEF"/>
    <property type="match status" value="1"/>
</dbReference>
<dbReference type="Proteomes" id="UP000315995">
    <property type="component" value="Chromosome"/>
</dbReference>
<dbReference type="InterPro" id="IPR043128">
    <property type="entry name" value="Rev_trsase/Diguanyl_cyclase"/>
</dbReference>
<feature type="transmembrane region" description="Helical" evidence="1">
    <location>
        <begin position="90"/>
        <end position="112"/>
    </location>
</feature>
<organism evidence="3 4">
    <name type="scientific">Persicimonas caeni</name>
    <dbReference type="NCBI Taxonomy" id="2292766"/>
    <lineage>
        <taxon>Bacteria</taxon>
        <taxon>Deltaproteobacteria</taxon>
        <taxon>Bradymonadales</taxon>
        <taxon>Bradymonadaceae</taxon>
        <taxon>Persicimonas</taxon>
    </lineage>
</organism>
<dbReference type="PROSITE" id="PS50887">
    <property type="entry name" value="GGDEF"/>
    <property type="match status" value="1"/>
</dbReference>
<name>A0A4Y6PMS9_PERCE</name>
<feature type="transmembrane region" description="Helical" evidence="1">
    <location>
        <begin position="30"/>
        <end position="52"/>
    </location>
</feature>
<dbReference type="EMBL" id="CP041186">
    <property type="protein sequence ID" value="QDG49592.1"/>
    <property type="molecule type" value="Genomic_DNA"/>
</dbReference>
<dbReference type="FunFam" id="3.30.70.270:FF:000001">
    <property type="entry name" value="Diguanylate cyclase domain protein"/>
    <property type="match status" value="1"/>
</dbReference>
<feature type="transmembrane region" description="Helical" evidence="1">
    <location>
        <begin position="6"/>
        <end position="23"/>
    </location>
</feature>
<dbReference type="InterPro" id="IPR000160">
    <property type="entry name" value="GGDEF_dom"/>
</dbReference>
<dbReference type="CDD" id="cd01949">
    <property type="entry name" value="GGDEF"/>
    <property type="match status" value="1"/>
</dbReference>
<dbReference type="NCBIfam" id="TIGR00254">
    <property type="entry name" value="GGDEF"/>
    <property type="match status" value="1"/>
</dbReference>
<feature type="transmembrane region" description="Helical" evidence="1">
    <location>
        <begin position="165"/>
        <end position="190"/>
    </location>
</feature>
<dbReference type="PANTHER" id="PTHR45138">
    <property type="entry name" value="REGULATORY COMPONENTS OF SENSORY TRANSDUCTION SYSTEM"/>
    <property type="match status" value="1"/>
</dbReference>
<accession>A0A5B8Y320</accession>
<keyword evidence="1" id="KW-1133">Transmembrane helix</keyword>
<dbReference type="InterPro" id="IPR050469">
    <property type="entry name" value="Diguanylate_Cyclase"/>
</dbReference>
<dbReference type="InterPro" id="IPR029787">
    <property type="entry name" value="Nucleotide_cyclase"/>
</dbReference>
<evidence type="ECO:0000313" key="4">
    <source>
        <dbReference type="Proteomes" id="UP000315995"/>
    </source>
</evidence>
<sequence>MNLAFFGLEFCLVSALLLGAYRLKSRLGMSAVVAVVAAMQPFQAVLAASYFWPVGDGLYINPASSILFAGNLSILLYAFARDGVIQARTVLYAVLLGNLVPSALGALLSWHASVVEPMKLMELPPQLFERGLIASIVGIILLYFDQILAVLSFNWLRRKLPTVPIAVHLSVALSATLAFDTIAFLSILFWDSPNYEQFLVSGLVSKTLGGLAFGIAWGAYLQNHHAPENSSSRQLLDVLLFQENLSELREAATTDPMTGLLNRRTYNLMVGKLLQRQAGASSDRFSIVLIDADRFKQINDTLGHAEGDRVLEQIAATVRQAIREGDHAFRLGGDEFLVLLPDSGLEQAQDVARRLSRFEFDHPDLDHPVTLTIGISAYPDDGVTRDELFDAADRRLYDGKTSGRNRIVTGKNKAI</sequence>
<keyword evidence="4" id="KW-1185">Reference proteome</keyword>
<dbReference type="SUPFAM" id="SSF55073">
    <property type="entry name" value="Nucleotide cyclase"/>
    <property type="match status" value="1"/>
</dbReference>
<feature type="transmembrane region" description="Helical" evidence="1">
    <location>
        <begin position="202"/>
        <end position="221"/>
    </location>
</feature>
<dbReference type="Gene3D" id="3.30.70.270">
    <property type="match status" value="1"/>
</dbReference>
<dbReference type="RefSeq" id="WP_141196089.1">
    <property type="nucleotide sequence ID" value="NZ_CP041186.1"/>
</dbReference>
<keyword evidence="1" id="KW-0472">Membrane</keyword>
<keyword evidence="1" id="KW-0812">Transmembrane</keyword>
<dbReference type="PANTHER" id="PTHR45138:SF9">
    <property type="entry name" value="DIGUANYLATE CYCLASE DGCM-RELATED"/>
    <property type="match status" value="1"/>
</dbReference>
<evidence type="ECO:0000313" key="3">
    <source>
        <dbReference type="EMBL" id="QDG49592.1"/>
    </source>
</evidence>
<evidence type="ECO:0000259" key="2">
    <source>
        <dbReference type="PROSITE" id="PS50887"/>
    </source>
</evidence>
<dbReference type="InterPro" id="IPR048533">
    <property type="entry name" value="VUPS"/>
</dbReference>
<dbReference type="Pfam" id="PF20973">
    <property type="entry name" value="VUPS"/>
    <property type="match status" value="1"/>
</dbReference>
<accession>A0A4Y6PMS9</accession>
<gene>
    <name evidence="3" type="ORF">FIV42_02200</name>
</gene>
<dbReference type="AlphaFoldDB" id="A0A4Y6PMS9"/>
<proteinExistence type="predicted"/>
<dbReference type="OrthoDB" id="9759607at2"/>
<dbReference type="GO" id="GO:0052621">
    <property type="term" value="F:diguanylate cyclase activity"/>
    <property type="evidence" value="ECO:0007669"/>
    <property type="project" value="TreeGrafter"/>
</dbReference>
<reference evidence="3 4" key="1">
    <citation type="submission" date="2019-06" db="EMBL/GenBank/DDBJ databases">
        <title>Persicimonas caeni gen. nov., sp. nov., a predatory bacterium isolated from solar saltern.</title>
        <authorList>
            <person name="Wang S."/>
        </authorList>
    </citation>
    <scope>NUCLEOTIDE SEQUENCE [LARGE SCALE GENOMIC DNA]</scope>
    <source>
        <strain evidence="3 4">YN101</strain>
    </source>
</reference>
<feature type="domain" description="GGDEF" evidence="2">
    <location>
        <begin position="283"/>
        <end position="412"/>
    </location>
</feature>
<dbReference type="SMART" id="SM00267">
    <property type="entry name" value="GGDEF"/>
    <property type="match status" value="1"/>
</dbReference>
<feature type="transmembrane region" description="Helical" evidence="1">
    <location>
        <begin position="58"/>
        <end position="78"/>
    </location>
</feature>